<organism evidence="1 2">
    <name type="scientific">Methylomirabilis oxygeniifera</name>
    <dbReference type="NCBI Taxonomy" id="671143"/>
    <lineage>
        <taxon>Bacteria</taxon>
        <taxon>Candidatus Methylomirabilota</taxon>
        <taxon>Candidatus Methylomirabilia</taxon>
        <taxon>Candidatus Methylomirabilales</taxon>
        <taxon>Candidatus Methylomirabilaceae</taxon>
        <taxon>Candidatus Methylomirabilis</taxon>
    </lineage>
</organism>
<proteinExistence type="predicted"/>
<dbReference type="STRING" id="671143.DAMO_0737"/>
<evidence type="ECO:0008006" key="3">
    <source>
        <dbReference type="Google" id="ProtNLM"/>
    </source>
</evidence>
<dbReference type="InterPro" id="IPR035069">
    <property type="entry name" value="TTHA1013/TTHA0281-like"/>
</dbReference>
<reference evidence="1 2" key="1">
    <citation type="journal article" date="2010" name="Nature">
        <title>Nitrite-driven anaerobic methane oxidation by oxygenic bacteria.</title>
        <authorList>
            <person name="Ettwig K.F."/>
            <person name="Butler M.K."/>
            <person name="Le Paslier D."/>
            <person name="Pelletier E."/>
            <person name="Mangenot S."/>
            <person name="Kuypers M.M.M."/>
            <person name="Schreiber F."/>
            <person name="Dutilh B.E."/>
            <person name="Zedelius J."/>
            <person name="de Beer D."/>
            <person name="Gloerich J."/>
            <person name="Wessels H.J.C.T."/>
            <person name="van Allen T."/>
            <person name="Luesken F."/>
            <person name="Wu M."/>
            <person name="van de Pas-Schoonen K.T."/>
            <person name="Op den Camp H.J.M."/>
            <person name="Janssen-Megens E.M."/>
            <person name="Francoijs K-J."/>
            <person name="Stunnenberg H."/>
            <person name="Weissenbach J."/>
            <person name="Jetten M.S.M."/>
            <person name="Strous M."/>
        </authorList>
    </citation>
    <scope>NUCLEOTIDE SEQUENCE [LARGE SCALE GENOMIC DNA]</scope>
</reference>
<dbReference type="eggNOG" id="COG1598">
    <property type="taxonomic scope" value="Bacteria"/>
</dbReference>
<name>D5MLE0_METO1</name>
<evidence type="ECO:0000313" key="2">
    <source>
        <dbReference type="Proteomes" id="UP000006898"/>
    </source>
</evidence>
<dbReference type="EMBL" id="FP565575">
    <property type="protein sequence ID" value="CBE67806.1"/>
    <property type="molecule type" value="Genomic_DNA"/>
</dbReference>
<dbReference type="Proteomes" id="UP000006898">
    <property type="component" value="Chromosome"/>
</dbReference>
<dbReference type="AlphaFoldDB" id="D5MLE0"/>
<protein>
    <recommendedName>
        <fullName evidence="3">HicB-like antitoxin of toxin-antitoxin system domain-containing protein</fullName>
    </recommendedName>
</protein>
<dbReference type="KEGG" id="mox:DAMO_0737"/>
<sequence length="94" mass="10463">MAIILKERATALTAIVEPSDGKYVIVCPELDLAAEGDTLEAAFEDLIEMAIDYAEQYMEEYDRFSQSPNRAAHAPFIQAIHAMGSKEHVKTLFT</sequence>
<dbReference type="InterPro" id="IPR035424">
    <property type="entry name" value="Antitoxin_RelB"/>
</dbReference>
<dbReference type="HOGENOM" id="CLU_2380876_0_0_0"/>
<gene>
    <name evidence="1" type="ORF">DAMO_0737</name>
</gene>
<dbReference type="Pfam" id="PF12910">
    <property type="entry name" value="PHD_like"/>
    <property type="match status" value="1"/>
</dbReference>
<dbReference type="Gene3D" id="3.30.160.620">
    <property type="match status" value="1"/>
</dbReference>
<accession>D5MLE0</accession>
<evidence type="ECO:0000313" key="1">
    <source>
        <dbReference type="EMBL" id="CBE67806.1"/>
    </source>
</evidence>
<dbReference type="SUPFAM" id="SSF143100">
    <property type="entry name" value="TTHA1013/TTHA0281-like"/>
    <property type="match status" value="1"/>
</dbReference>